<accession>A0ABX2CE38</accession>
<comment type="subcellular location">
    <subcellularLocation>
        <location evidence="1">Cell outer membrane</location>
    </subcellularLocation>
</comment>
<evidence type="ECO:0000256" key="2">
    <source>
        <dbReference type="ARBA" id="ARBA00022729"/>
    </source>
</evidence>
<evidence type="ECO:0000256" key="5">
    <source>
        <dbReference type="ARBA" id="ARBA00038306"/>
    </source>
</evidence>
<dbReference type="EMBL" id="JABFDN010000003">
    <property type="protein sequence ID" value="NPU65925.1"/>
    <property type="molecule type" value="Genomic_DNA"/>
</dbReference>
<dbReference type="InterPro" id="IPR051692">
    <property type="entry name" value="OMP-like"/>
</dbReference>
<proteinExistence type="inferred from homology"/>
<evidence type="ECO:0000256" key="1">
    <source>
        <dbReference type="ARBA" id="ARBA00004442"/>
    </source>
</evidence>
<dbReference type="Proteomes" id="UP000886476">
    <property type="component" value="Unassembled WGS sequence"/>
</dbReference>
<organism evidence="8 9">
    <name type="scientific">Bradyrhizobium aeschynomenes</name>
    <dbReference type="NCBI Taxonomy" id="2734909"/>
    <lineage>
        <taxon>Bacteria</taxon>
        <taxon>Pseudomonadati</taxon>
        <taxon>Pseudomonadota</taxon>
        <taxon>Alphaproteobacteria</taxon>
        <taxon>Hyphomicrobiales</taxon>
        <taxon>Nitrobacteraceae</taxon>
        <taxon>Bradyrhizobium</taxon>
    </lineage>
</organism>
<feature type="signal peptide" evidence="6">
    <location>
        <begin position="1"/>
        <end position="23"/>
    </location>
</feature>
<reference evidence="8" key="1">
    <citation type="submission" date="2020-05" db="EMBL/GenBank/DDBJ databases">
        <title>Nod-independent and nitrogen-fixing Bradyrhizobium aeschynomene sp. nov. isolated from nodules of Aeschynomene indica.</title>
        <authorList>
            <person name="Zhang Z."/>
        </authorList>
    </citation>
    <scope>NUCLEOTIDE SEQUENCE</scope>
    <source>
        <strain evidence="8">83012</strain>
    </source>
</reference>
<gene>
    <name evidence="8" type="ORF">HL667_13060</name>
</gene>
<dbReference type="PANTHER" id="PTHR34001:SF3">
    <property type="entry name" value="BLL7405 PROTEIN"/>
    <property type="match status" value="1"/>
</dbReference>
<keyword evidence="9" id="KW-1185">Reference proteome</keyword>
<dbReference type="InterPro" id="IPR011250">
    <property type="entry name" value="OMP/PagP_B-barrel"/>
</dbReference>
<comment type="similarity">
    <text evidence="5">Belongs to the Omp25/RopB family.</text>
</comment>
<name>A0ABX2CE38_9BRAD</name>
<keyword evidence="3" id="KW-0472">Membrane</keyword>
<feature type="domain" description="Outer membrane protein beta-barrel" evidence="7">
    <location>
        <begin position="32"/>
        <end position="232"/>
    </location>
</feature>
<evidence type="ECO:0000259" key="7">
    <source>
        <dbReference type="Pfam" id="PF13505"/>
    </source>
</evidence>
<dbReference type="RefSeq" id="WP_172110997.1">
    <property type="nucleotide sequence ID" value="NZ_JABFDM010000001.1"/>
</dbReference>
<protein>
    <submittedName>
        <fullName evidence="8">Porin family protein</fullName>
    </submittedName>
</protein>
<evidence type="ECO:0000256" key="4">
    <source>
        <dbReference type="ARBA" id="ARBA00023237"/>
    </source>
</evidence>
<evidence type="ECO:0000313" key="8">
    <source>
        <dbReference type="EMBL" id="NPU65925.1"/>
    </source>
</evidence>
<sequence length="232" mass="25189">MKAVYNLAVAACGVLLAGTAAQAGDFRAQRPVAVYNAPYYNWTGFYAGAFAGGAHGVWTVDFYRNNNHGHSEQGADGLAFGLYGGYNYQFARNFVIGAEVDLGRSTASQSNDIFDNDTSYAKYGMFGSARARAGYAFDRLLVFGTLGVGIADLTNTIQKGRNAGEQVVWENQVKAGLTTGVGVEYAFTNNWVGRGEYVYTDYGSVTLFNRDGNRADFKNELHLIRAGASYRF</sequence>
<evidence type="ECO:0000256" key="6">
    <source>
        <dbReference type="SAM" id="SignalP"/>
    </source>
</evidence>
<comment type="caution">
    <text evidence="8">The sequence shown here is derived from an EMBL/GenBank/DDBJ whole genome shotgun (WGS) entry which is preliminary data.</text>
</comment>
<evidence type="ECO:0000313" key="9">
    <source>
        <dbReference type="Proteomes" id="UP000886476"/>
    </source>
</evidence>
<dbReference type="Gene3D" id="2.40.160.20">
    <property type="match status" value="1"/>
</dbReference>
<keyword evidence="2 6" id="KW-0732">Signal</keyword>
<evidence type="ECO:0000256" key="3">
    <source>
        <dbReference type="ARBA" id="ARBA00023136"/>
    </source>
</evidence>
<dbReference type="Pfam" id="PF13505">
    <property type="entry name" value="OMP_b-brl"/>
    <property type="match status" value="1"/>
</dbReference>
<keyword evidence="4" id="KW-0998">Cell outer membrane</keyword>
<dbReference type="PANTHER" id="PTHR34001">
    <property type="entry name" value="BLL7405 PROTEIN"/>
    <property type="match status" value="1"/>
</dbReference>
<feature type="chain" id="PRO_5047229904" evidence="6">
    <location>
        <begin position="24"/>
        <end position="232"/>
    </location>
</feature>
<dbReference type="InterPro" id="IPR027385">
    <property type="entry name" value="Beta-barrel_OMP"/>
</dbReference>
<dbReference type="SUPFAM" id="SSF56925">
    <property type="entry name" value="OMPA-like"/>
    <property type="match status" value="1"/>
</dbReference>